<dbReference type="Gene3D" id="3.40.50.1000">
    <property type="entry name" value="HAD superfamily/HAD-like"/>
    <property type="match status" value="1"/>
</dbReference>
<sequence>MTASNFADIGACLFDAYGTLFDVHSAVAQEAGALGDKADPVSQLWRRKQLEYTWLRSLMHAHADFYQITADSLDHALAAHGLDDRELRERLLELYLTLDAYPEVPQTLDRIRAKGIGTAILSNGEPRMLTAATDSANLRERLDDVISVEPVGVYKPDPRVYELGVERMGVAAERIAFVSANAWDACGAAYFGFQVIWLNRFGASPEQLPGTPKAVATTLDEIADLLGC</sequence>
<protein>
    <recommendedName>
        <fullName evidence="3">(S)-2-haloacid dehalogenase</fullName>
        <ecNumber evidence="3">3.8.1.2</ecNumber>
    </recommendedName>
    <alternativeName>
        <fullName evidence="3">2-haloalkanoic acid dehalogenase</fullName>
    </alternativeName>
    <alternativeName>
        <fullName evidence="3">Halocarboxylic acid halidohydrolase</fullName>
    </alternativeName>
    <alternativeName>
        <fullName evidence="3">L-2-haloacid dehalogenase</fullName>
    </alternativeName>
</protein>
<dbReference type="SFLD" id="SFLDS00003">
    <property type="entry name" value="Haloacid_Dehalogenase"/>
    <property type="match status" value="1"/>
</dbReference>
<evidence type="ECO:0000256" key="3">
    <source>
        <dbReference type="RuleBase" id="RU368077"/>
    </source>
</evidence>
<dbReference type="NCBIfam" id="TIGR01493">
    <property type="entry name" value="HAD-SF-IA-v2"/>
    <property type="match status" value="1"/>
</dbReference>
<dbReference type="InterPro" id="IPR023198">
    <property type="entry name" value="PGP-like_dom2"/>
</dbReference>
<dbReference type="CDD" id="cd02588">
    <property type="entry name" value="HAD_L2-DEX"/>
    <property type="match status" value="1"/>
</dbReference>
<evidence type="ECO:0000313" key="5">
    <source>
        <dbReference type="Proteomes" id="UP000778970"/>
    </source>
</evidence>
<dbReference type="SFLD" id="SFLDG01129">
    <property type="entry name" value="C1.5:_HAD__Beta-PGM__Phosphata"/>
    <property type="match status" value="1"/>
</dbReference>
<reference evidence="4" key="1">
    <citation type="submission" date="2017-08" db="EMBL/GenBank/DDBJ databases">
        <authorList>
            <person name="Imhoff J.F."/>
            <person name="Rahn T."/>
            <person name="Kuenzel S."/>
            <person name="Neulinger S.C."/>
        </authorList>
    </citation>
    <scope>NUCLEOTIDE SEQUENCE</scope>
    <source>
        <strain evidence="4">DSM 9154</strain>
    </source>
</reference>
<gene>
    <name evidence="4" type="ORF">CKO21_00780</name>
</gene>
<dbReference type="GO" id="GO:0018784">
    <property type="term" value="F:(S)-2-haloacid dehalogenase activity"/>
    <property type="evidence" value="ECO:0007669"/>
    <property type="project" value="UniProtKB-UniRule"/>
</dbReference>
<dbReference type="Proteomes" id="UP000778970">
    <property type="component" value="Unassembled WGS sequence"/>
</dbReference>
<dbReference type="EMBL" id="NRRE01000006">
    <property type="protein sequence ID" value="MBK1695779.1"/>
    <property type="molecule type" value="Genomic_DNA"/>
</dbReference>
<comment type="caution">
    <text evidence="4">The sequence shown here is derived from an EMBL/GenBank/DDBJ whole genome shotgun (WGS) entry which is preliminary data.</text>
</comment>
<dbReference type="SFLD" id="SFLDG01135">
    <property type="entry name" value="C1.5.6:_HAD__Beta-PGM__Phospha"/>
    <property type="match status" value="1"/>
</dbReference>
<keyword evidence="5" id="KW-1185">Reference proteome</keyword>
<dbReference type="InterPro" id="IPR051540">
    <property type="entry name" value="S-2-haloacid_dehalogenase"/>
</dbReference>
<dbReference type="PANTHER" id="PTHR43316:SF3">
    <property type="entry name" value="HALOACID DEHALOGENASE, TYPE II (AFU_ORTHOLOGUE AFUA_2G07750)-RELATED"/>
    <property type="match status" value="1"/>
</dbReference>
<dbReference type="Gene3D" id="1.10.150.240">
    <property type="entry name" value="Putative phosphatase, domain 2"/>
    <property type="match status" value="1"/>
</dbReference>
<dbReference type="PRINTS" id="PR00413">
    <property type="entry name" value="HADHALOGNASE"/>
</dbReference>
<accession>A0A934QF12</accession>
<dbReference type="PANTHER" id="PTHR43316">
    <property type="entry name" value="HYDROLASE, HALOACID DELAHOGENASE-RELATED"/>
    <property type="match status" value="1"/>
</dbReference>
<proteinExistence type="inferred from homology"/>
<evidence type="ECO:0000256" key="2">
    <source>
        <dbReference type="ARBA" id="ARBA00022801"/>
    </source>
</evidence>
<name>A0A934QF12_9PROT</name>
<dbReference type="Pfam" id="PF00702">
    <property type="entry name" value="Hydrolase"/>
    <property type="match status" value="1"/>
</dbReference>
<dbReference type="InterPro" id="IPR006328">
    <property type="entry name" value="2-HAD"/>
</dbReference>
<keyword evidence="2 3" id="KW-0378">Hydrolase</keyword>
<dbReference type="EC" id="3.8.1.2" evidence="3"/>
<comment type="function">
    <text evidence="3">Catalyzes the hydrolytic dehalogenation of small (S)-2-haloalkanoic acids to yield the corresponding (R)-2-hydroxyalkanoic acids.</text>
</comment>
<dbReference type="SFLD" id="SFLDF00045">
    <property type="entry name" value="2-haloacid_dehalogenase"/>
    <property type="match status" value="1"/>
</dbReference>
<comment type="similarity">
    <text evidence="1 3">Belongs to the HAD-like hydrolase superfamily. S-2-haloalkanoic acid dehalogenase family.</text>
</comment>
<organism evidence="4 5">
    <name type="scientific">Rhodovibrio salinarum</name>
    <dbReference type="NCBI Taxonomy" id="1087"/>
    <lineage>
        <taxon>Bacteria</taxon>
        <taxon>Pseudomonadati</taxon>
        <taxon>Pseudomonadota</taxon>
        <taxon>Alphaproteobacteria</taxon>
        <taxon>Rhodospirillales</taxon>
        <taxon>Rhodovibrionaceae</taxon>
        <taxon>Rhodovibrio</taxon>
    </lineage>
</organism>
<reference evidence="4" key="2">
    <citation type="journal article" date="2020" name="Microorganisms">
        <title>Osmotic Adaptation and Compatible Solute Biosynthesis of Phototrophic Bacteria as Revealed from Genome Analyses.</title>
        <authorList>
            <person name="Imhoff J.F."/>
            <person name="Rahn T."/>
            <person name="Kunzel S."/>
            <person name="Keller A."/>
            <person name="Neulinger S.C."/>
        </authorList>
    </citation>
    <scope>NUCLEOTIDE SEQUENCE</scope>
    <source>
        <strain evidence="4">DSM 9154</strain>
    </source>
</reference>
<evidence type="ECO:0000313" key="4">
    <source>
        <dbReference type="EMBL" id="MBK1695779.1"/>
    </source>
</evidence>
<dbReference type="InterPro" id="IPR036412">
    <property type="entry name" value="HAD-like_sf"/>
</dbReference>
<dbReference type="InterPro" id="IPR006439">
    <property type="entry name" value="HAD-SF_hydro_IA"/>
</dbReference>
<dbReference type="SUPFAM" id="SSF56784">
    <property type="entry name" value="HAD-like"/>
    <property type="match status" value="1"/>
</dbReference>
<comment type="catalytic activity">
    <reaction evidence="3">
        <text>an (S)-2-haloacid + H2O = a (2R)-2-hydroxycarboxylate + a halide anion + H(+)</text>
        <dbReference type="Rhea" id="RHEA:11192"/>
        <dbReference type="ChEBI" id="CHEBI:15377"/>
        <dbReference type="ChEBI" id="CHEBI:15378"/>
        <dbReference type="ChEBI" id="CHEBI:16042"/>
        <dbReference type="ChEBI" id="CHEBI:58314"/>
        <dbReference type="ChEBI" id="CHEBI:137405"/>
        <dbReference type="EC" id="3.8.1.2"/>
    </reaction>
</comment>
<dbReference type="InterPro" id="IPR023214">
    <property type="entry name" value="HAD_sf"/>
</dbReference>
<dbReference type="AlphaFoldDB" id="A0A934QF12"/>
<dbReference type="RefSeq" id="WP_027288540.1">
    <property type="nucleotide sequence ID" value="NZ_NRRE01000006.1"/>
</dbReference>
<evidence type="ECO:0000256" key="1">
    <source>
        <dbReference type="ARBA" id="ARBA00008106"/>
    </source>
</evidence>
<dbReference type="NCBIfam" id="TIGR01428">
    <property type="entry name" value="HAD_type_II"/>
    <property type="match status" value="1"/>
</dbReference>